<keyword evidence="1" id="KW-0808">Transferase</keyword>
<dbReference type="Proteomes" id="UP000060345">
    <property type="component" value="Chromosome 2"/>
</dbReference>
<dbReference type="KEGG" id="pfus:ADJ77_10620"/>
<reference evidence="1 3" key="1">
    <citation type="submission" date="2015-07" db="EMBL/GenBank/DDBJ databases">
        <authorList>
            <person name="Noorani M."/>
        </authorList>
    </citation>
    <scope>NUCLEOTIDE SEQUENCE [LARGE SCALE GENOMIC DNA]</scope>
    <source>
        <strain evidence="1 3">W1435</strain>
    </source>
</reference>
<dbReference type="AlphaFoldDB" id="A0A0K1NMC7"/>
<dbReference type="GO" id="GO:0016301">
    <property type="term" value="F:kinase activity"/>
    <property type="evidence" value="ECO:0007669"/>
    <property type="project" value="UniProtKB-KW"/>
</dbReference>
<accession>A0A0K1NMC7</accession>
<dbReference type="Proteomes" id="UP000682005">
    <property type="component" value="Chromosome 2"/>
</dbReference>
<dbReference type="EMBL" id="CP072369">
    <property type="protein sequence ID" value="QUB85860.1"/>
    <property type="molecule type" value="Genomic_DNA"/>
</dbReference>
<organism evidence="1 3">
    <name type="scientific">Prevotella fusca JCM 17724</name>
    <dbReference type="NCBI Taxonomy" id="1236517"/>
    <lineage>
        <taxon>Bacteria</taxon>
        <taxon>Pseudomonadati</taxon>
        <taxon>Bacteroidota</taxon>
        <taxon>Bacteroidia</taxon>
        <taxon>Bacteroidales</taxon>
        <taxon>Prevotellaceae</taxon>
        <taxon>Prevotella</taxon>
    </lineage>
</organism>
<dbReference type="OrthoDB" id="1082039at2"/>
<protein>
    <submittedName>
        <fullName evidence="1">Thymidylate kinase</fullName>
    </submittedName>
</protein>
<name>A0A0K1NMC7_9BACT</name>
<evidence type="ECO:0000313" key="3">
    <source>
        <dbReference type="Proteomes" id="UP000060345"/>
    </source>
</evidence>
<keyword evidence="4" id="KW-1185">Reference proteome</keyword>
<evidence type="ECO:0000313" key="2">
    <source>
        <dbReference type="EMBL" id="QUB85860.1"/>
    </source>
</evidence>
<evidence type="ECO:0000313" key="1">
    <source>
        <dbReference type="EMBL" id="AKU70242.1"/>
    </source>
</evidence>
<keyword evidence="1" id="KW-0418">Kinase</keyword>
<proteinExistence type="predicted"/>
<sequence length="133" mass="15555">MKYLIKPYKGINDFIFGSSIESIQKKYNVSFKTVQKKEITKLYSEDLSFTFENNQLMEISVIENNGVELCFDGYSLFQDNNIIQELQKTYPGIIKYGFYIFDSIGISFSGFEEKEGQRTITVYCPHYWDAVIK</sequence>
<reference evidence="2 4" key="2">
    <citation type="submission" date="2021-03" db="EMBL/GenBank/DDBJ databases">
        <title>Human Oral Microbial Genomes.</title>
        <authorList>
            <person name="Johnston C.D."/>
            <person name="Chen T."/>
            <person name="Dewhirst F.E."/>
        </authorList>
    </citation>
    <scope>NUCLEOTIDE SEQUENCE [LARGE SCALE GENOMIC DNA]</scope>
    <source>
        <strain evidence="2 4">W1435</strain>
    </source>
</reference>
<dbReference type="STRING" id="1236517.ADJ77_10620"/>
<gene>
    <name evidence="1" type="ORF">ADJ77_10620</name>
    <name evidence="2" type="ORF">J5A51_00850</name>
</gene>
<dbReference type="EMBL" id="CP012075">
    <property type="protein sequence ID" value="AKU70242.1"/>
    <property type="molecule type" value="Genomic_DNA"/>
</dbReference>
<dbReference type="RefSeq" id="WP_025079091.1">
    <property type="nucleotide sequence ID" value="NZ_BAKO01000041.1"/>
</dbReference>
<evidence type="ECO:0000313" key="4">
    <source>
        <dbReference type="Proteomes" id="UP000682005"/>
    </source>
</evidence>